<dbReference type="Pfam" id="PF00199">
    <property type="entry name" value="Catalase"/>
    <property type="match status" value="1"/>
</dbReference>
<evidence type="ECO:0000256" key="12">
    <source>
        <dbReference type="SAM" id="MobiDB-lite"/>
    </source>
</evidence>
<evidence type="ECO:0000256" key="7">
    <source>
        <dbReference type="ARBA" id="ARBA00023004"/>
    </source>
</evidence>
<dbReference type="Pfam" id="PF06628">
    <property type="entry name" value="Catalase-rel"/>
    <property type="match status" value="1"/>
</dbReference>
<dbReference type="PRINTS" id="PR00067">
    <property type="entry name" value="CATALASE"/>
</dbReference>
<feature type="domain" description="Catalase core" evidence="13">
    <location>
        <begin position="64"/>
        <end position="452"/>
    </location>
</feature>
<evidence type="ECO:0000313" key="14">
    <source>
        <dbReference type="EMBL" id="SIT71259.1"/>
    </source>
</evidence>
<evidence type="ECO:0000256" key="4">
    <source>
        <dbReference type="ARBA" id="ARBA00022617"/>
    </source>
</evidence>
<keyword evidence="5 9" id="KW-0479">Metal-binding</keyword>
<dbReference type="Gene3D" id="3.40.50.880">
    <property type="match status" value="1"/>
</dbReference>
<dbReference type="EC" id="1.11.1.6" evidence="2 9"/>
<feature type="binding site" evidence="11">
    <location>
        <position position="394"/>
    </location>
    <ligand>
        <name>heme</name>
        <dbReference type="ChEBI" id="CHEBI:30413"/>
    </ligand>
</feature>
<dbReference type="PANTHER" id="PTHR42821">
    <property type="entry name" value="CATALASE"/>
    <property type="match status" value="1"/>
</dbReference>
<dbReference type="InterPro" id="IPR020835">
    <property type="entry name" value="Catalase_sf"/>
</dbReference>
<feature type="binding site" evidence="11">
    <location>
        <position position="197"/>
    </location>
    <ligand>
        <name>heme</name>
        <dbReference type="ChEBI" id="CHEBI:30413"/>
    </ligand>
</feature>
<feature type="region of interest" description="Disordered" evidence="12">
    <location>
        <begin position="28"/>
        <end position="49"/>
    </location>
</feature>
<comment type="catalytic activity">
    <reaction evidence="9">
        <text>2 H2O2 = O2 + 2 H2O</text>
        <dbReference type="Rhea" id="RHEA:20309"/>
        <dbReference type="ChEBI" id="CHEBI:15377"/>
        <dbReference type="ChEBI" id="CHEBI:15379"/>
        <dbReference type="ChEBI" id="CHEBI:16240"/>
        <dbReference type="EC" id="1.11.1.6"/>
    </reaction>
</comment>
<dbReference type="GO" id="GO:0042744">
    <property type="term" value="P:hydrogen peroxide catabolic process"/>
    <property type="evidence" value="ECO:0007669"/>
    <property type="project" value="UniProtKB-UniRule"/>
</dbReference>
<dbReference type="InterPro" id="IPR024712">
    <property type="entry name" value="Catalase_clade2"/>
</dbReference>
<evidence type="ECO:0000256" key="8">
    <source>
        <dbReference type="ARBA" id="ARBA00023324"/>
    </source>
</evidence>
<dbReference type="GO" id="GO:0006979">
    <property type="term" value="P:response to oxidative stress"/>
    <property type="evidence" value="ECO:0007669"/>
    <property type="project" value="InterPro"/>
</dbReference>
<evidence type="ECO:0000259" key="13">
    <source>
        <dbReference type="SMART" id="SM01060"/>
    </source>
</evidence>
<dbReference type="Gene3D" id="2.40.180.10">
    <property type="entry name" value="Catalase core domain"/>
    <property type="match status" value="1"/>
</dbReference>
<dbReference type="InterPro" id="IPR043156">
    <property type="entry name" value="Catalase_clade2_helical"/>
</dbReference>
<organism evidence="14 15">
    <name type="scientific">Edaphobacillus lindanitolerans</name>
    <dbReference type="NCBI Taxonomy" id="550447"/>
    <lineage>
        <taxon>Bacteria</taxon>
        <taxon>Bacillati</taxon>
        <taxon>Bacillota</taxon>
        <taxon>Bacilli</taxon>
        <taxon>Bacillales</taxon>
        <taxon>Bacillaceae</taxon>
        <taxon>Edaphobacillus</taxon>
    </lineage>
</organism>
<evidence type="ECO:0000256" key="10">
    <source>
        <dbReference type="PIRSR" id="PIRSR038927-2"/>
    </source>
</evidence>
<keyword evidence="3 9" id="KW-0575">Peroxidase</keyword>
<evidence type="ECO:0000256" key="11">
    <source>
        <dbReference type="PIRSR" id="PIRSR038927-3"/>
    </source>
</evidence>
<evidence type="ECO:0000256" key="9">
    <source>
        <dbReference type="PIRNR" id="PIRNR038927"/>
    </source>
</evidence>
<comment type="cofactor">
    <cofactor evidence="1 9 10">
        <name>heme</name>
        <dbReference type="ChEBI" id="CHEBI:30413"/>
    </cofactor>
</comment>
<dbReference type="PIRSF" id="PIRSF038927">
    <property type="entry name" value="Catalase_clade2"/>
    <property type="match status" value="1"/>
</dbReference>
<accession>A0A1U7PJS9</accession>
<dbReference type="GO" id="GO:0020037">
    <property type="term" value="F:heme binding"/>
    <property type="evidence" value="ECO:0007669"/>
    <property type="project" value="UniProtKB-UniRule"/>
</dbReference>
<dbReference type="InterPro" id="IPR018028">
    <property type="entry name" value="Catalase"/>
</dbReference>
<dbReference type="STRING" id="550447.SAMN05428946_0703"/>
<dbReference type="SUPFAM" id="SSF56634">
    <property type="entry name" value="Heme-dependent catalase-like"/>
    <property type="match status" value="1"/>
</dbReference>
<evidence type="ECO:0000313" key="15">
    <source>
        <dbReference type="Proteomes" id="UP000187550"/>
    </source>
</evidence>
<dbReference type="PANTHER" id="PTHR42821:SF1">
    <property type="entry name" value="CATALASE-B"/>
    <property type="match status" value="1"/>
</dbReference>
<evidence type="ECO:0000256" key="1">
    <source>
        <dbReference type="ARBA" id="ARBA00001971"/>
    </source>
</evidence>
<protein>
    <recommendedName>
        <fullName evidence="2 9">Catalase</fullName>
        <ecNumber evidence="2 9">1.11.1.6</ecNumber>
    </recommendedName>
</protein>
<evidence type="ECO:0000256" key="3">
    <source>
        <dbReference type="ARBA" id="ARBA00022559"/>
    </source>
</evidence>
<proteinExistence type="inferred from homology"/>
<keyword evidence="4 9" id="KW-0349">Heme</keyword>
<feature type="binding site" description="axial binding residue" evidence="10">
    <location>
        <position position="398"/>
    </location>
    <ligand>
        <name>heme</name>
        <dbReference type="ChEBI" id="CHEBI:30413"/>
    </ligand>
    <ligandPart>
        <name>Fe</name>
        <dbReference type="ChEBI" id="CHEBI:18248"/>
    </ligandPart>
</feature>
<dbReference type="InterPro" id="IPR041399">
    <property type="entry name" value="Catalase_large_C"/>
</dbReference>
<evidence type="ECO:0000256" key="5">
    <source>
        <dbReference type="ARBA" id="ARBA00022723"/>
    </source>
</evidence>
<keyword evidence="7 9" id="KW-0408">Iron</keyword>
<dbReference type="InterPro" id="IPR011614">
    <property type="entry name" value="Catalase_core"/>
</dbReference>
<dbReference type="Pfam" id="PF18011">
    <property type="entry name" value="Catalase_C"/>
    <property type="match status" value="1"/>
</dbReference>
<sequence>MTGRMHTPAGFWHMYIKAQQNREWMVTEMSNGSSSNRGNQSGGGDKKQQQLDQYRISNIGKPMTTNQGRKISNDSETLKAGVRGPSLHEDYHFLEKMTHFNREEIPERVVHARGYSAYGEFECYESLRDVTKACFLQEAGMKTPVTVRFSTVQGPKGSMDTARDLRCWGTKFYTEEGNYDLTMIDMPVLINQDPMKFPDVMHAYQQKQDDGIPTATGAHDRFWDYVANNPESIHMVMWIMSDRGILKNYRVMEAWSINTYLFVNEEGVATFVRFVWKPVLGVHSLLQDEAQKIGGIDPDYHRRDLREAIDKGAFPEYELGIQLIPMEDEFKFDFDVLDPAKFWPEEVVPVQLVGKLTLNRNIDNYFTESEQVAFNPANVVPGIGFSNDPVLQGRLLAYRDTQHHRLGSGNYDELPINRSICPFHNNQRRGYMRMRIDVDQVNYHNNSLAGNTPHTTPPEEGGYVHYPKKVEGHVIRGRSPSFNDIYSQPRIFWNSLTPIEKQHTIEAFSYQLGRVKSESVRQQNADLLVNIDQGLAYTVAKNIGVEQPEGTHVDVSTSYPSLSQFNTPRYAATQKVGILIGNGFDAQEVANVMNTLSQNGVFIVGIGETLSPVTASDGSTLKVDQTFLTYSPYLVDALYVVGGNFNNPEKARFDIAEYIQVAYKHYKPIGIGKTGGSFIQFGENNNLAGVVFAANNPAFGEEFVEAVAQHRFWDRK</sequence>
<dbReference type="SMART" id="SM01060">
    <property type="entry name" value="Catalase"/>
    <property type="match status" value="1"/>
</dbReference>
<dbReference type="PROSITE" id="PS51402">
    <property type="entry name" value="CATALASE_3"/>
    <property type="match status" value="1"/>
</dbReference>
<dbReference type="PROSITE" id="PS00438">
    <property type="entry name" value="CATALASE_2"/>
    <property type="match status" value="1"/>
</dbReference>
<comment type="function">
    <text evidence="9">Decomposes hydrogen peroxide into water and oxygen; serves to protect cells from the toxic effects of hydrogen peroxide.</text>
</comment>
<dbReference type="Gene3D" id="1.20.1370.20">
    <property type="match status" value="1"/>
</dbReference>
<keyword evidence="15" id="KW-1185">Reference proteome</keyword>
<gene>
    <name evidence="14" type="ORF">SAMN05428946_0703</name>
</gene>
<comment type="similarity">
    <text evidence="9">Belongs to the catalase family.</text>
</comment>
<dbReference type="InterPro" id="IPR010582">
    <property type="entry name" value="Catalase_immune_responsive"/>
</dbReference>
<feature type="compositionally biased region" description="Low complexity" evidence="12">
    <location>
        <begin position="30"/>
        <end position="39"/>
    </location>
</feature>
<dbReference type="InterPro" id="IPR029062">
    <property type="entry name" value="Class_I_gatase-like"/>
</dbReference>
<feature type="binding site" evidence="11">
    <location>
        <position position="148"/>
    </location>
    <ligand>
        <name>heme</name>
        <dbReference type="ChEBI" id="CHEBI:30413"/>
    </ligand>
</feature>
<evidence type="ECO:0000256" key="6">
    <source>
        <dbReference type="ARBA" id="ARBA00023002"/>
    </source>
</evidence>
<dbReference type="GO" id="GO:0005829">
    <property type="term" value="C:cytosol"/>
    <property type="evidence" value="ECO:0007669"/>
    <property type="project" value="TreeGrafter"/>
</dbReference>
<dbReference type="Proteomes" id="UP000187550">
    <property type="component" value="Unassembled WGS sequence"/>
</dbReference>
<feature type="binding site" evidence="11">
    <location>
        <position position="405"/>
    </location>
    <ligand>
        <name>heme</name>
        <dbReference type="ChEBI" id="CHEBI:30413"/>
    </ligand>
</feature>
<dbReference type="SUPFAM" id="SSF52317">
    <property type="entry name" value="Class I glutamine amidotransferase-like"/>
    <property type="match status" value="1"/>
</dbReference>
<feature type="binding site" evidence="11">
    <location>
        <position position="108"/>
    </location>
    <ligand>
        <name>heme</name>
        <dbReference type="ChEBI" id="CHEBI:30413"/>
    </ligand>
</feature>
<reference evidence="15" key="1">
    <citation type="submission" date="2017-01" db="EMBL/GenBank/DDBJ databases">
        <authorList>
            <person name="Varghese N."/>
            <person name="Submissions S."/>
        </authorList>
    </citation>
    <scope>NUCLEOTIDE SEQUENCE [LARGE SCALE GENOMIC DNA]</scope>
    <source>
        <strain evidence="15">MNA4</strain>
    </source>
</reference>
<evidence type="ECO:0000256" key="2">
    <source>
        <dbReference type="ARBA" id="ARBA00012314"/>
    </source>
</evidence>
<dbReference type="InterPro" id="IPR024708">
    <property type="entry name" value="Catalase_AS"/>
</dbReference>
<keyword evidence="6 9" id="KW-0560">Oxidoreductase</keyword>
<dbReference type="AlphaFoldDB" id="A0A1U7PJS9"/>
<name>A0A1U7PJS9_9BACI</name>
<dbReference type="CDD" id="cd03132">
    <property type="entry name" value="GATase1_catalase"/>
    <property type="match status" value="1"/>
</dbReference>
<dbReference type="EMBL" id="FTPL01000001">
    <property type="protein sequence ID" value="SIT71259.1"/>
    <property type="molecule type" value="Genomic_DNA"/>
</dbReference>
<keyword evidence="8 9" id="KW-0376">Hydrogen peroxide</keyword>
<dbReference type="GO" id="GO:0046872">
    <property type="term" value="F:metal ion binding"/>
    <property type="evidence" value="ECO:0007669"/>
    <property type="project" value="UniProtKB-KW"/>
</dbReference>
<dbReference type="GO" id="GO:0004096">
    <property type="term" value="F:catalase activity"/>
    <property type="evidence" value="ECO:0007669"/>
    <property type="project" value="UniProtKB-UniRule"/>
</dbReference>